<dbReference type="OrthoDB" id="9810570at2"/>
<accession>A0A4R7J9K9</accession>
<comment type="caution">
    <text evidence="2">The sequence shown here is derived from an EMBL/GenBank/DDBJ whole genome shotgun (WGS) entry which is preliminary data.</text>
</comment>
<dbReference type="InterPro" id="IPR041497">
    <property type="entry name" value="Thump-like"/>
</dbReference>
<feature type="domain" description="THUMP-like" evidence="1">
    <location>
        <begin position="311"/>
        <end position="383"/>
    </location>
</feature>
<dbReference type="AlphaFoldDB" id="A0A4R7J9K9"/>
<dbReference type="Proteomes" id="UP000295371">
    <property type="component" value="Unassembled WGS sequence"/>
</dbReference>
<dbReference type="InterPro" id="IPR029063">
    <property type="entry name" value="SAM-dependent_MTases_sf"/>
</dbReference>
<dbReference type="SUPFAM" id="SSF53335">
    <property type="entry name" value="S-adenosyl-L-methionine-dependent methyltransferases"/>
    <property type="match status" value="1"/>
</dbReference>
<dbReference type="Gene3D" id="3.40.50.150">
    <property type="entry name" value="Vaccinia Virus protein VP39"/>
    <property type="match status" value="1"/>
</dbReference>
<reference evidence="2 3" key="1">
    <citation type="submission" date="2019-03" db="EMBL/GenBank/DDBJ databases">
        <title>Genomic Encyclopedia of Archaeal and Bacterial Type Strains, Phase II (KMG-II): from individual species to whole genera.</title>
        <authorList>
            <person name="Goeker M."/>
        </authorList>
    </citation>
    <scope>NUCLEOTIDE SEQUENCE [LARGE SCALE GENOMIC DNA]</scope>
    <source>
        <strain evidence="2 3">DSM 24323</strain>
    </source>
</reference>
<dbReference type="RefSeq" id="WP_133754625.1">
    <property type="nucleotide sequence ID" value="NZ_SOAW01000001.1"/>
</dbReference>
<evidence type="ECO:0000313" key="3">
    <source>
        <dbReference type="Proteomes" id="UP000295371"/>
    </source>
</evidence>
<proteinExistence type="predicted"/>
<dbReference type="Pfam" id="PF18096">
    <property type="entry name" value="Thump_like"/>
    <property type="match status" value="1"/>
</dbReference>
<evidence type="ECO:0000313" key="2">
    <source>
        <dbReference type="EMBL" id="TDT34221.1"/>
    </source>
</evidence>
<dbReference type="EMBL" id="SOAW01000001">
    <property type="protein sequence ID" value="TDT34221.1"/>
    <property type="molecule type" value="Genomic_DNA"/>
</dbReference>
<protein>
    <recommendedName>
        <fullName evidence="1">THUMP-like domain-containing protein</fullName>
    </recommendedName>
</protein>
<keyword evidence="3" id="KW-1185">Reference proteome</keyword>
<sequence length="384" mass="40464">MDQPTAELLVSEDGARALAVAAAQPDPTSLAAAAALRTHFPADLAAAALQQIALRRKGETKLGPLAQRLFLTDAGLQQATRPVLARWRAGLIAAAAPAAKVADLGCGLGIDALALLDAGLRIRPVELDPVTAVLASANLGVEVERADGADLTLTDELVYCDPARRAGARRSWRIEDLSPSWATVTALLDRAPGGCVKLGPGAPHDLLADDWQAHWVGIGNDAVELTVLTGRLADPGRRAVTLLAADGTAEEFRPTAAGPAPLSALQDRIHEPHPAVIAARAVDSLAAAHGWARLSPGIAYLTGEGEGRPWARSFQVREVLPLKEKLLRSWVRQHRIGTVEIKKRGVEVDPAELRRRLRPRGTGAATLILTPTAEGAVAVVVDRL</sequence>
<gene>
    <name evidence="2" type="ORF">CLV29_1877</name>
</gene>
<name>A0A4R7J9K9_9ACTN</name>
<evidence type="ECO:0000259" key="1">
    <source>
        <dbReference type="Pfam" id="PF18096"/>
    </source>
</evidence>
<organism evidence="2 3">
    <name type="scientific">Naumannella halotolerans</name>
    <dbReference type="NCBI Taxonomy" id="993414"/>
    <lineage>
        <taxon>Bacteria</taxon>
        <taxon>Bacillati</taxon>
        <taxon>Actinomycetota</taxon>
        <taxon>Actinomycetes</taxon>
        <taxon>Propionibacteriales</taxon>
        <taxon>Propionibacteriaceae</taxon>
        <taxon>Naumannella</taxon>
    </lineage>
</organism>